<dbReference type="PANTHER" id="PTHR31322">
    <property type="entry name" value="E3 UBIQUITIN-PROTEIN LIGASE TM129"/>
    <property type="match status" value="1"/>
</dbReference>
<dbReference type="Pfam" id="PF10272">
    <property type="entry name" value="Tmpp129"/>
    <property type="match status" value="1"/>
</dbReference>
<comment type="subcellular location">
    <subcellularLocation>
        <location evidence="1">Membrane</location>
        <topology evidence="1">Multi-pass membrane protein</topology>
    </subcellularLocation>
</comment>
<evidence type="ECO:0000256" key="1">
    <source>
        <dbReference type="ARBA" id="ARBA00004141"/>
    </source>
</evidence>
<keyword evidence="4 6" id="KW-1133">Transmembrane helix</keyword>
<organism evidence="7 8">
    <name type="scientific">Oopsacas minuta</name>
    <dbReference type="NCBI Taxonomy" id="111878"/>
    <lineage>
        <taxon>Eukaryota</taxon>
        <taxon>Metazoa</taxon>
        <taxon>Porifera</taxon>
        <taxon>Hexactinellida</taxon>
        <taxon>Hexasterophora</taxon>
        <taxon>Lyssacinosida</taxon>
        <taxon>Leucopsacidae</taxon>
        <taxon>Oopsacas</taxon>
    </lineage>
</organism>
<dbReference type="Proteomes" id="UP001165289">
    <property type="component" value="Unassembled WGS sequence"/>
</dbReference>
<evidence type="ECO:0000256" key="6">
    <source>
        <dbReference type="SAM" id="Phobius"/>
    </source>
</evidence>
<feature type="transmembrane region" description="Helical" evidence="6">
    <location>
        <begin position="86"/>
        <end position="109"/>
    </location>
</feature>
<dbReference type="GO" id="GO:0005783">
    <property type="term" value="C:endoplasmic reticulum"/>
    <property type="evidence" value="ECO:0007669"/>
    <property type="project" value="TreeGrafter"/>
</dbReference>
<dbReference type="GO" id="GO:0016020">
    <property type="term" value="C:membrane"/>
    <property type="evidence" value="ECO:0007669"/>
    <property type="project" value="UniProtKB-SubCell"/>
</dbReference>
<keyword evidence="5 6" id="KW-0472">Membrane</keyword>
<comment type="caution">
    <text evidence="7">The sequence shown here is derived from an EMBL/GenBank/DDBJ whole genome shotgun (WGS) entry which is preliminary data.</text>
</comment>
<evidence type="ECO:0000256" key="4">
    <source>
        <dbReference type="ARBA" id="ARBA00022989"/>
    </source>
</evidence>
<evidence type="ECO:0000256" key="2">
    <source>
        <dbReference type="ARBA" id="ARBA00007332"/>
    </source>
</evidence>
<reference evidence="7 8" key="1">
    <citation type="journal article" date="2023" name="BMC Biol.">
        <title>The compact genome of the sponge Oopsacas minuta (Hexactinellida) is lacking key metazoan core genes.</title>
        <authorList>
            <person name="Santini S."/>
            <person name="Schenkelaars Q."/>
            <person name="Jourda C."/>
            <person name="Duchesne M."/>
            <person name="Belahbib H."/>
            <person name="Rocher C."/>
            <person name="Selva M."/>
            <person name="Riesgo A."/>
            <person name="Vervoort M."/>
            <person name="Leys S.P."/>
            <person name="Kodjabachian L."/>
            <person name="Le Bivic A."/>
            <person name="Borchiellini C."/>
            <person name="Claverie J.M."/>
            <person name="Renard E."/>
        </authorList>
    </citation>
    <scope>NUCLEOTIDE SEQUENCE [LARGE SCALE GENOMIC DNA]</scope>
    <source>
        <strain evidence="7">SPO-2</strain>
    </source>
</reference>
<evidence type="ECO:0000313" key="7">
    <source>
        <dbReference type="EMBL" id="KAI6650626.1"/>
    </source>
</evidence>
<dbReference type="AlphaFoldDB" id="A0AAV7JPL7"/>
<keyword evidence="3 6" id="KW-0812">Transmembrane</keyword>
<gene>
    <name evidence="7" type="ORF">LOD99_7676</name>
</gene>
<protein>
    <submittedName>
        <fullName evidence="7">E3 ubiquitin-protein ligase</fullName>
    </submittedName>
</protein>
<proteinExistence type="inferred from homology"/>
<name>A0AAV7JPL7_9METZ</name>
<evidence type="ECO:0000256" key="5">
    <source>
        <dbReference type="ARBA" id="ARBA00023136"/>
    </source>
</evidence>
<sequence>MDTSLLLYTVLFIGMFLAFPKELKRAGFNIDYVFHGWLGDPQLDYLGFHVRRTSLTFLLHCCLPFLYLGIIHTNLVSFTLPEYVEMSITTLGVLTASYGMICFFLHVSLQRHPVYKRLQKYDTPISRVKLEVNSQARSIGAYHTDNGAYRLTVTTEWLLAPSCYNIEVAFLNDTHLELESSRTLELSENAKEGSQHVKVIATSTSGKYRQFIVMLNSLDYRDFTNSLKIPVHNTRSILINQSLSEQFTDTFLTHIRENPKYSVRRFRDVDNEGELENCLGCVVKKAQVKLRKTCASSRQGGRPCTQCRCRPMWCSECMARWFCSKQDQSSPNTWLRGKAPCPMCRQVFCILDVCMIVN</sequence>
<feature type="transmembrane region" description="Helical" evidence="6">
    <location>
        <begin position="6"/>
        <end position="23"/>
    </location>
</feature>
<evidence type="ECO:0000313" key="8">
    <source>
        <dbReference type="Proteomes" id="UP001165289"/>
    </source>
</evidence>
<keyword evidence="8" id="KW-1185">Reference proteome</keyword>
<dbReference type="InterPro" id="IPR018801">
    <property type="entry name" value="TM129"/>
</dbReference>
<dbReference type="PANTHER" id="PTHR31322:SF2">
    <property type="entry name" value="E3 UBIQUITIN-PROTEIN LIGASE TM129"/>
    <property type="match status" value="1"/>
</dbReference>
<dbReference type="EMBL" id="JAKMXF010000310">
    <property type="protein sequence ID" value="KAI6650626.1"/>
    <property type="molecule type" value="Genomic_DNA"/>
</dbReference>
<dbReference type="GO" id="GO:0061630">
    <property type="term" value="F:ubiquitin protein ligase activity"/>
    <property type="evidence" value="ECO:0007669"/>
    <property type="project" value="InterPro"/>
</dbReference>
<feature type="transmembrane region" description="Helical" evidence="6">
    <location>
        <begin position="57"/>
        <end position="80"/>
    </location>
</feature>
<dbReference type="GO" id="GO:0016567">
    <property type="term" value="P:protein ubiquitination"/>
    <property type="evidence" value="ECO:0007669"/>
    <property type="project" value="InterPro"/>
</dbReference>
<comment type="similarity">
    <text evidence="2">Belongs to the TMEM129 family.</text>
</comment>
<accession>A0AAV7JPL7</accession>
<evidence type="ECO:0000256" key="3">
    <source>
        <dbReference type="ARBA" id="ARBA00022692"/>
    </source>
</evidence>